<reference evidence="2" key="1">
    <citation type="submission" date="2023-04" db="EMBL/GenBank/DDBJ databases">
        <title>Sphingomonas sp. MAHUQ-71 isolated from rice field.</title>
        <authorList>
            <person name="Huq M.A."/>
        </authorList>
    </citation>
    <scope>NUCLEOTIDE SEQUENCE</scope>
    <source>
        <strain evidence="2">MAHUQ-71</strain>
    </source>
</reference>
<feature type="transmembrane region" description="Helical" evidence="1">
    <location>
        <begin position="6"/>
        <end position="26"/>
    </location>
</feature>
<keyword evidence="1" id="KW-1133">Transmembrane helix</keyword>
<comment type="caution">
    <text evidence="2">The sequence shown here is derived from an EMBL/GenBank/DDBJ whole genome shotgun (WGS) entry which is preliminary data.</text>
</comment>
<gene>
    <name evidence="2" type="ORF">QGN17_06290</name>
</gene>
<keyword evidence="1" id="KW-0472">Membrane</keyword>
<keyword evidence="1" id="KW-0812">Transmembrane</keyword>
<name>A0ABT6MZ52_9SPHN</name>
<feature type="transmembrane region" description="Helical" evidence="1">
    <location>
        <begin position="38"/>
        <end position="55"/>
    </location>
</feature>
<evidence type="ECO:0000256" key="1">
    <source>
        <dbReference type="SAM" id="Phobius"/>
    </source>
</evidence>
<keyword evidence="3" id="KW-1185">Reference proteome</keyword>
<dbReference type="InterPro" id="IPR021762">
    <property type="entry name" value="DUF3325"/>
</dbReference>
<protein>
    <submittedName>
        <fullName evidence="2">DUF3325 family protein</fullName>
    </submittedName>
</protein>
<evidence type="ECO:0000313" key="3">
    <source>
        <dbReference type="Proteomes" id="UP001160625"/>
    </source>
</evidence>
<dbReference type="RefSeq" id="WP_281043644.1">
    <property type="nucleotide sequence ID" value="NZ_JARYGZ010000001.1"/>
</dbReference>
<sequence length="92" mass="9802">MILVALILNIVGFLCLAAAGVRYREALLGRGRHLSRPARIRVAGAFLLAASWFSLSQRVGFGSVVVTFAGLSTVGAAFSVMCVTLGRHLRSR</sequence>
<proteinExistence type="predicted"/>
<dbReference type="Pfam" id="PF11804">
    <property type="entry name" value="DUF3325"/>
    <property type="match status" value="1"/>
</dbReference>
<dbReference type="EMBL" id="JARYGZ010000001">
    <property type="protein sequence ID" value="MDH7638334.1"/>
    <property type="molecule type" value="Genomic_DNA"/>
</dbReference>
<dbReference type="Proteomes" id="UP001160625">
    <property type="component" value="Unassembled WGS sequence"/>
</dbReference>
<evidence type="ECO:0000313" key="2">
    <source>
        <dbReference type="EMBL" id="MDH7638334.1"/>
    </source>
</evidence>
<accession>A0ABT6MZ52</accession>
<feature type="transmembrane region" description="Helical" evidence="1">
    <location>
        <begin position="61"/>
        <end position="86"/>
    </location>
</feature>
<organism evidence="2 3">
    <name type="scientific">Sphingomonas oryzagri</name>
    <dbReference type="NCBI Taxonomy" id="3042314"/>
    <lineage>
        <taxon>Bacteria</taxon>
        <taxon>Pseudomonadati</taxon>
        <taxon>Pseudomonadota</taxon>
        <taxon>Alphaproteobacteria</taxon>
        <taxon>Sphingomonadales</taxon>
        <taxon>Sphingomonadaceae</taxon>
        <taxon>Sphingomonas</taxon>
    </lineage>
</organism>